<accession>A0A1I2FTS3</accession>
<keyword evidence="2" id="KW-1185">Reference proteome</keyword>
<name>A0A1I2FTS3_9FLAO</name>
<proteinExistence type="predicted"/>
<reference evidence="2" key="1">
    <citation type="submission" date="2016-10" db="EMBL/GenBank/DDBJ databases">
        <authorList>
            <person name="Varghese N."/>
            <person name="Submissions S."/>
        </authorList>
    </citation>
    <scope>NUCLEOTIDE SEQUENCE [LARGE SCALE GENOMIC DNA]</scope>
    <source>
        <strain evidence="2">CGMCC 1.9227</strain>
    </source>
</reference>
<dbReference type="EMBL" id="FONQ01000008">
    <property type="protein sequence ID" value="SFF08060.1"/>
    <property type="molecule type" value="Genomic_DNA"/>
</dbReference>
<organism evidence="1 2">
    <name type="scientific">Flavobacterium xueshanense</name>
    <dbReference type="NCBI Taxonomy" id="935223"/>
    <lineage>
        <taxon>Bacteria</taxon>
        <taxon>Pseudomonadati</taxon>
        <taxon>Bacteroidota</taxon>
        <taxon>Flavobacteriia</taxon>
        <taxon>Flavobacteriales</taxon>
        <taxon>Flavobacteriaceae</taxon>
        <taxon>Flavobacterium</taxon>
    </lineage>
</organism>
<gene>
    <name evidence="1" type="ORF">SAMN04488131_10896</name>
</gene>
<protein>
    <submittedName>
        <fullName evidence="1">Uncharacterized protein</fullName>
    </submittedName>
</protein>
<evidence type="ECO:0000313" key="2">
    <source>
        <dbReference type="Proteomes" id="UP000198596"/>
    </source>
</evidence>
<dbReference type="AlphaFoldDB" id="A0A1I2FTS3"/>
<sequence>MKTYLNVLLRNNIDINIIFRTELIFFSTLKNLITKFNFPNNSFYILKLSNDLIRHFVKHHSLFSFPSFQLLLYLKNNGFGNKDKINDYFKTSLSYNSLY</sequence>
<evidence type="ECO:0000313" key="1">
    <source>
        <dbReference type="EMBL" id="SFF08060.1"/>
    </source>
</evidence>
<dbReference type="Proteomes" id="UP000198596">
    <property type="component" value="Unassembled WGS sequence"/>
</dbReference>